<dbReference type="GO" id="GO:0003700">
    <property type="term" value="F:DNA-binding transcription factor activity"/>
    <property type="evidence" value="ECO:0007669"/>
    <property type="project" value="TreeGrafter"/>
</dbReference>
<dbReference type="GO" id="GO:0005829">
    <property type="term" value="C:cytosol"/>
    <property type="evidence" value="ECO:0007669"/>
    <property type="project" value="TreeGrafter"/>
</dbReference>
<dbReference type="InterPro" id="IPR013096">
    <property type="entry name" value="Cupin_2"/>
</dbReference>
<evidence type="ECO:0000256" key="2">
    <source>
        <dbReference type="ARBA" id="ARBA00023125"/>
    </source>
</evidence>
<dbReference type="Proteomes" id="UP000186736">
    <property type="component" value="Unassembled WGS sequence"/>
</dbReference>
<dbReference type="CDD" id="cd02209">
    <property type="entry name" value="cupin_XRE_C"/>
    <property type="match status" value="1"/>
</dbReference>
<reference evidence="5 6" key="1">
    <citation type="submission" date="2016-10" db="EMBL/GenBank/DDBJ databases">
        <title>Genome Sequence of Pseudomonas putida GM4FR.</title>
        <authorList>
            <person name="Poehlein A."/>
            <person name="Wemheuer F."/>
            <person name="Hollensteiner J."/>
            <person name="Wemheuer B."/>
        </authorList>
    </citation>
    <scope>NUCLEOTIDE SEQUENCE [LARGE SCALE GENOMIC DNA]</scope>
    <source>
        <strain evidence="5 6">GM4FR</strain>
    </source>
</reference>
<dbReference type="InterPro" id="IPR001387">
    <property type="entry name" value="Cro/C1-type_HTH"/>
</dbReference>
<dbReference type="PANTHER" id="PTHR46797">
    <property type="entry name" value="HTH-TYPE TRANSCRIPTIONAL REGULATOR"/>
    <property type="match status" value="1"/>
</dbReference>
<dbReference type="EMBL" id="MKZO01000079">
    <property type="protein sequence ID" value="OLS58972.1"/>
    <property type="molecule type" value="Genomic_DNA"/>
</dbReference>
<gene>
    <name evidence="5" type="ORF">PSEMO_63330</name>
</gene>
<dbReference type="GO" id="GO:0003677">
    <property type="term" value="F:DNA binding"/>
    <property type="evidence" value="ECO:0007669"/>
    <property type="project" value="UniProtKB-KW"/>
</dbReference>
<evidence type="ECO:0000256" key="3">
    <source>
        <dbReference type="ARBA" id="ARBA00023163"/>
    </source>
</evidence>
<keyword evidence="1" id="KW-0805">Transcription regulation</keyword>
<dbReference type="Pfam" id="PF07883">
    <property type="entry name" value="Cupin_2"/>
    <property type="match status" value="1"/>
</dbReference>
<dbReference type="Gene3D" id="2.60.120.10">
    <property type="entry name" value="Jelly Rolls"/>
    <property type="match status" value="1"/>
</dbReference>
<dbReference type="CDD" id="cd00093">
    <property type="entry name" value="HTH_XRE"/>
    <property type="match status" value="1"/>
</dbReference>
<dbReference type="Gene3D" id="1.10.260.40">
    <property type="entry name" value="lambda repressor-like DNA-binding domains"/>
    <property type="match status" value="1"/>
</dbReference>
<dbReference type="AlphaFoldDB" id="A0A1Q9QVA9"/>
<evidence type="ECO:0000313" key="6">
    <source>
        <dbReference type="Proteomes" id="UP000186736"/>
    </source>
</evidence>
<protein>
    <recommendedName>
        <fullName evidence="4">HTH cro/C1-type domain-containing protein</fullName>
    </recommendedName>
</protein>
<dbReference type="SMART" id="SM00530">
    <property type="entry name" value="HTH_XRE"/>
    <property type="match status" value="1"/>
</dbReference>
<accession>A0A1Q9QVA9</accession>
<dbReference type="Pfam" id="PF01381">
    <property type="entry name" value="HTH_3"/>
    <property type="match status" value="1"/>
</dbReference>
<dbReference type="SUPFAM" id="SSF47413">
    <property type="entry name" value="lambda repressor-like DNA-binding domains"/>
    <property type="match status" value="1"/>
</dbReference>
<evidence type="ECO:0000259" key="4">
    <source>
        <dbReference type="PROSITE" id="PS50943"/>
    </source>
</evidence>
<feature type="domain" description="HTH cro/C1-type" evidence="4">
    <location>
        <begin position="37"/>
        <end position="91"/>
    </location>
</feature>
<dbReference type="PANTHER" id="PTHR46797:SF23">
    <property type="entry name" value="HTH-TYPE TRANSCRIPTIONAL REGULATOR SUTR"/>
    <property type="match status" value="1"/>
</dbReference>
<dbReference type="SUPFAM" id="SSF51182">
    <property type="entry name" value="RmlC-like cupins"/>
    <property type="match status" value="1"/>
</dbReference>
<dbReference type="InterPro" id="IPR050807">
    <property type="entry name" value="TransReg_Diox_bact_type"/>
</dbReference>
<keyword evidence="3" id="KW-0804">Transcription</keyword>
<dbReference type="InterPro" id="IPR010982">
    <property type="entry name" value="Lambda_DNA-bd_dom_sf"/>
</dbReference>
<dbReference type="InterPro" id="IPR011051">
    <property type="entry name" value="RmlC_Cupin_sf"/>
</dbReference>
<dbReference type="PROSITE" id="PS50943">
    <property type="entry name" value="HTH_CROC1"/>
    <property type="match status" value="1"/>
</dbReference>
<dbReference type="InterPro" id="IPR014710">
    <property type="entry name" value="RmlC-like_jellyroll"/>
</dbReference>
<proteinExistence type="predicted"/>
<sequence length="205" mass="22346">MRAAKVGSILRKLSSVSTSVDKDSNRAPVLQHVSQNVRRLRNDAGLSQSALAESSGVSRRMLVAIEAGEKNVSLSTLDLIAEALGVAFSDLIKAPDNRDSSRINELAWAGEHPGSKAVLLASSPARREVELWEWRLEPGEFYKTNADPEGFSEQVFVFEGSLTLLIDGEARVLAAGEFFTYASNRTHGYRNDGAVATRFVRNVVI</sequence>
<evidence type="ECO:0000313" key="5">
    <source>
        <dbReference type="EMBL" id="OLS58972.1"/>
    </source>
</evidence>
<keyword evidence="2" id="KW-0238">DNA-binding</keyword>
<name>A0A1Q9QVA9_PSEPU</name>
<evidence type="ECO:0000256" key="1">
    <source>
        <dbReference type="ARBA" id="ARBA00023015"/>
    </source>
</evidence>
<comment type="caution">
    <text evidence="5">The sequence shown here is derived from an EMBL/GenBank/DDBJ whole genome shotgun (WGS) entry which is preliminary data.</text>
</comment>
<organism evidence="5 6">
    <name type="scientific">Pseudomonas putida</name>
    <name type="common">Arthrobacter siderocapsulatus</name>
    <dbReference type="NCBI Taxonomy" id="303"/>
    <lineage>
        <taxon>Bacteria</taxon>
        <taxon>Pseudomonadati</taxon>
        <taxon>Pseudomonadota</taxon>
        <taxon>Gammaproteobacteria</taxon>
        <taxon>Pseudomonadales</taxon>
        <taxon>Pseudomonadaceae</taxon>
        <taxon>Pseudomonas</taxon>
    </lineage>
</organism>